<dbReference type="STRING" id="319970.RV00_GL002347"/>
<sequence>MKKHGLRIVVFVVTTLIVYFAKLQLQPELPMSIARGLGAFIAVLAILYVLMELRFNLPFFYGQSQSAGSNANGAVIAGLGIGIATLRLPEVGIFILVGIAFYLVLLKVVPKRRGRKTV</sequence>
<comment type="caution">
    <text evidence="2">The sequence shown here is derived from an EMBL/GenBank/DDBJ whole genome shotgun (WGS) entry which is preliminary data.</text>
</comment>
<dbReference type="RefSeq" id="WP_071862141.1">
    <property type="nucleotide sequence ID" value="NZ_JBHLVS010000013.1"/>
</dbReference>
<dbReference type="OrthoDB" id="9802195at2"/>
<keyword evidence="1" id="KW-0812">Transmembrane</keyword>
<accession>A0A1L8SW56</accession>
<feature type="transmembrane region" description="Helical" evidence="1">
    <location>
        <begin position="5"/>
        <end position="21"/>
    </location>
</feature>
<dbReference type="Proteomes" id="UP000183700">
    <property type="component" value="Unassembled WGS sequence"/>
</dbReference>
<keyword evidence="1" id="KW-1133">Transmembrane helix</keyword>
<organism evidence="2 3">
    <name type="scientific">Enterococcus devriesei</name>
    <dbReference type="NCBI Taxonomy" id="319970"/>
    <lineage>
        <taxon>Bacteria</taxon>
        <taxon>Bacillati</taxon>
        <taxon>Bacillota</taxon>
        <taxon>Bacilli</taxon>
        <taxon>Lactobacillales</taxon>
        <taxon>Enterococcaceae</taxon>
        <taxon>Enterococcus</taxon>
    </lineage>
</organism>
<reference evidence="2 3" key="1">
    <citation type="submission" date="2014-12" db="EMBL/GenBank/DDBJ databases">
        <title>Draft genome sequences of 29 type strains of Enterococci.</title>
        <authorList>
            <person name="Zhong Z."/>
            <person name="Sun Z."/>
            <person name="Liu W."/>
            <person name="Zhang W."/>
            <person name="Zhang H."/>
        </authorList>
    </citation>
    <scope>NUCLEOTIDE SEQUENCE [LARGE SCALE GENOMIC DNA]</scope>
    <source>
        <strain evidence="2 3">DSM 22802</strain>
    </source>
</reference>
<keyword evidence="1" id="KW-0472">Membrane</keyword>
<dbReference type="AlphaFoldDB" id="A0A1L8SW56"/>
<gene>
    <name evidence="2" type="ORF">RV00_GL002347</name>
</gene>
<feature type="transmembrane region" description="Helical" evidence="1">
    <location>
        <begin position="33"/>
        <end position="55"/>
    </location>
</feature>
<evidence type="ECO:0000256" key="1">
    <source>
        <dbReference type="SAM" id="Phobius"/>
    </source>
</evidence>
<name>A0A1L8SW56_9ENTE</name>
<evidence type="ECO:0000313" key="3">
    <source>
        <dbReference type="Proteomes" id="UP000183700"/>
    </source>
</evidence>
<evidence type="ECO:0008006" key="4">
    <source>
        <dbReference type="Google" id="ProtNLM"/>
    </source>
</evidence>
<feature type="transmembrane region" description="Helical" evidence="1">
    <location>
        <begin position="67"/>
        <end position="85"/>
    </location>
</feature>
<feature type="transmembrane region" description="Helical" evidence="1">
    <location>
        <begin position="91"/>
        <end position="109"/>
    </location>
</feature>
<dbReference type="EMBL" id="JXKM01000004">
    <property type="protein sequence ID" value="OJG36203.1"/>
    <property type="molecule type" value="Genomic_DNA"/>
</dbReference>
<proteinExistence type="predicted"/>
<protein>
    <recommendedName>
        <fullName evidence="4">Integral membrane protein</fullName>
    </recommendedName>
</protein>
<evidence type="ECO:0000313" key="2">
    <source>
        <dbReference type="EMBL" id="OJG36203.1"/>
    </source>
</evidence>
<keyword evidence="3" id="KW-1185">Reference proteome</keyword>